<evidence type="ECO:0000256" key="1">
    <source>
        <dbReference type="SAM" id="MobiDB-lite"/>
    </source>
</evidence>
<feature type="region of interest" description="Disordered" evidence="1">
    <location>
        <begin position="133"/>
        <end position="153"/>
    </location>
</feature>
<proteinExistence type="predicted"/>
<organism evidence="2 3">
    <name type="scientific">Rangifer tarandus platyrhynchus</name>
    <name type="common">Svalbard reindeer</name>
    <dbReference type="NCBI Taxonomy" id="3082113"/>
    <lineage>
        <taxon>Eukaryota</taxon>
        <taxon>Metazoa</taxon>
        <taxon>Chordata</taxon>
        <taxon>Craniata</taxon>
        <taxon>Vertebrata</taxon>
        <taxon>Euteleostomi</taxon>
        <taxon>Mammalia</taxon>
        <taxon>Eutheria</taxon>
        <taxon>Laurasiatheria</taxon>
        <taxon>Artiodactyla</taxon>
        <taxon>Ruminantia</taxon>
        <taxon>Pecora</taxon>
        <taxon>Cervidae</taxon>
        <taxon>Odocoileinae</taxon>
        <taxon>Rangifer</taxon>
    </lineage>
</organism>
<gene>
    <name evidence="2" type="ORF">MRATA1EN1_LOCUS6923</name>
</gene>
<sequence length="246" mass="26196">MLPGLRGTRPHTPSLPQPSRGTEEKDPGRARPPLGPSGRKRGASRAPAPRRLRRRVFFLRMKRHRMQAKAGQPAPDSQVAWEEPRDDSLLPGAPKLLGRPQVPDWAPQVRWSAGLSHPRRLACWSPRELRAAGAGRGRRPGFRGGADASKAPGATARRRGYCNRRVVRSCSFTPFSRGIYCGPLAPGLGRGPVVSSALRFLCPRTGPAGVGPLCLAPASVQARSAPGGLQPLSGGLGPERGVPGIP</sequence>
<feature type="region of interest" description="Disordered" evidence="1">
    <location>
        <begin position="226"/>
        <end position="246"/>
    </location>
</feature>
<accession>A0ABN8Y9S8</accession>
<dbReference type="EMBL" id="OX459952">
    <property type="protein sequence ID" value="CAI9157961.1"/>
    <property type="molecule type" value="Genomic_DNA"/>
</dbReference>
<feature type="region of interest" description="Disordered" evidence="1">
    <location>
        <begin position="1"/>
        <end position="93"/>
    </location>
</feature>
<name>A0ABN8Y9S8_RANTA</name>
<dbReference type="Proteomes" id="UP001176941">
    <property type="component" value="Chromosome 16"/>
</dbReference>
<feature type="compositionally biased region" description="Basic residues" evidence="1">
    <location>
        <begin position="38"/>
        <end position="67"/>
    </location>
</feature>
<reference evidence="2" key="1">
    <citation type="submission" date="2023-04" db="EMBL/GenBank/DDBJ databases">
        <authorList>
            <consortium name="ELIXIR-Norway"/>
        </authorList>
    </citation>
    <scope>NUCLEOTIDE SEQUENCE [LARGE SCALE GENOMIC DNA]</scope>
</reference>
<keyword evidence="3" id="KW-1185">Reference proteome</keyword>
<evidence type="ECO:0000313" key="3">
    <source>
        <dbReference type="Proteomes" id="UP001176941"/>
    </source>
</evidence>
<evidence type="ECO:0000313" key="2">
    <source>
        <dbReference type="EMBL" id="CAI9157961.1"/>
    </source>
</evidence>
<protein>
    <submittedName>
        <fullName evidence="2">Uncharacterized protein</fullName>
    </submittedName>
</protein>